<dbReference type="Proteomes" id="UP000019494">
    <property type="component" value="Unassembled WGS sequence"/>
</dbReference>
<organism evidence="4 5">
    <name type="scientific">Intrasporangium chromatireducens Q5-1</name>
    <dbReference type="NCBI Taxonomy" id="584657"/>
    <lineage>
        <taxon>Bacteria</taxon>
        <taxon>Bacillati</taxon>
        <taxon>Actinomycetota</taxon>
        <taxon>Actinomycetes</taxon>
        <taxon>Micrococcales</taxon>
        <taxon>Intrasporangiaceae</taxon>
        <taxon>Intrasporangium</taxon>
    </lineage>
</organism>
<dbReference type="InterPro" id="IPR050491">
    <property type="entry name" value="AmpC-like"/>
</dbReference>
<name>W9GJI1_9MICO</name>
<accession>W9GJI1</accession>
<dbReference type="RefSeq" id="WP_051518678.1">
    <property type="nucleotide sequence ID" value="NZ_AWQS01000161.1"/>
</dbReference>
<dbReference type="Gene3D" id="3.40.710.10">
    <property type="entry name" value="DD-peptidase/beta-lactamase superfamily"/>
    <property type="match status" value="1"/>
</dbReference>
<dbReference type="SUPFAM" id="SSF56601">
    <property type="entry name" value="beta-lactamase/transpeptidase-like"/>
    <property type="match status" value="1"/>
</dbReference>
<dbReference type="GO" id="GO:0016020">
    <property type="term" value="C:membrane"/>
    <property type="evidence" value="ECO:0007669"/>
    <property type="project" value="UniProtKB-SubCell"/>
</dbReference>
<comment type="subcellular location">
    <subcellularLocation>
        <location evidence="1">Membrane</location>
    </subcellularLocation>
</comment>
<evidence type="ECO:0000313" key="4">
    <source>
        <dbReference type="EMBL" id="EWT04978.1"/>
    </source>
</evidence>
<protein>
    <submittedName>
        <fullName evidence="4">Penicillin-binding protein</fullName>
    </submittedName>
</protein>
<keyword evidence="2" id="KW-0472">Membrane</keyword>
<dbReference type="EMBL" id="AWQS01000161">
    <property type="protein sequence ID" value="EWT04978.1"/>
    <property type="molecule type" value="Genomic_DNA"/>
</dbReference>
<gene>
    <name evidence="4" type="ORF">N864_02300</name>
</gene>
<reference evidence="5" key="1">
    <citation type="submission" date="2013-08" db="EMBL/GenBank/DDBJ databases">
        <title>Intrasporangium oryzae NRRL B-24470.</title>
        <authorList>
            <person name="Liu H."/>
            <person name="Wang G."/>
        </authorList>
    </citation>
    <scope>NUCLEOTIDE SEQUENCE [LARGE SCALE GENOMIC DNA]</scope>
    <source>
        <strain evidence="5">Q5-1</strain>
    </source>
</reference>
<sequence>MATWDEVAGALAGLGEENHFTGSVLVVEGERTLLEVCAGLANRATATPIHPDTRFGLASLSKPFTAAAVLSCVRDGLLGIPDRVADLLPARRRPRSLSDQVTVHHLLTHTSGIGDYAEEDQDLPGYVEDYGALWGQVPMYRIERPDDLLPLYADAPPVAPPGTEFHYNNAGFVLLGAIVEQVTGQHFTSAVTERVLGPAGMASAGYFRSDEPVPDVAVGYQRHPGDPAGARSNIFSIPVVGNGDGGAHATPRDLDRFLRSIASGDLLGDGLSTQMRTHQVDVAGGVSYGYGLYLRADGGFGHGGGDPGVETMARHIPDRDLTLVALCNGEEMLKHVWPLLVSAI</sequence>
<feature type="domain" description="Beta-lactamase-related" evidence="3">
    <location>
        <begin position="21"/>
        <end position="331"/>
    </location>
</feature>
<evidence type="ECO:0000256" key="1">
    <source>
        <dbReference type="ARBA" id="ARBA00004370"/>
    </source>
</evidence>
<dbReference type="InterPro" id="IPR001466">
    <property type="entry name" value="Beta-lactam-related"/>
</dbReference>
<dbReference type="PANTHER" id="PTHR46825:SF11">
    <property type="entry name" value="PENICILLIN-BINDING PROTEIN 4"/>
    <property type="match status" value="1"/>
</dbReference>
<dbReference type="InterPro" id="IPR012338">
    <property type="entry name" value="Beta-lactam/transpept-like"/>
</dbReference>
<evidence type="ECO:0000259" key="3">
    <source>
        <dbReference type="Pfam" id="PF00144"/>
    </source>
</evidence>
<keyword evidence="5" id="KW-1185">Reference proteome</keyword>
<dbReference type="AlphaFoldDB" id="W9GJI1"/>
<dbReference type="PANTHER" id="PTHR46825">
    <property type="entry name" value="D-ALANYL-D-ALANINE-CARBOXYPEPTIDASE/ENDOPEPTIDASE AMPH"/>
    <property type="match status" value="1"/>
</dbReference>
<evidence type="ECO:0000256" key="2">
    <source>
        <dbReference type="ARBA" id="ARBA00023136"/>
    </source>
</evidence>
<comment type="caution">
    <text evidence="4">The sequence shown here is derived from an EMBL/GenBank/DDBJ whole genome shotgun (WGS) entry which is preliminary data.</text>
</comment>
<dbReference type="Pfam" id="PF00144">
    <property type="entry name" value="Beta-lactamase"/>
    <property type="match status" value="1"/>
</dbReference>
<evidence type="ECO:0000313" key="5">
    <source>
        <dbReference type="Proteomes" id="UP000019494"/>
    </source>
</evidence>
<dbReference type="OrthoDB" id="3863176at2"/>
<proteinExistence type="predicted"/>